<evidence type="ECO:0000256" key="1">
    <source>
        <dbReference type="ARBA" id="ARBA00022786"/>
    </source>
</evidence>
<organism evidence="4 5">
    <name type="scientific">Bursaphelenchus okinawaensis</name>
    <dbReference type="NCBI Taxonomy" id="465554"/>
    <lineage>
        <taxon>Eukaryota</taxon>
        <taxon>Metazoa</taxon>
        <taxon>Ecdysozoa</taxon>
        <taxon>Nematoda</taxon>
        <taxon>Chromadorea</taxon>
        <taxon>Rhabditida</taxon>
        <taxon>Tylenchina</taxon>
        <taxon>Tylenchomorpha</taxon>
        <taxon>Aphelenchoidea</taxon>
        <taxon>Aphelenchoididae</taxon>
        <taxon>Bursaphelenchus</taxon>
    </lineage>
</organism>
<dbReference type="InterPro" id="IPR011989">
    <property type="entry name" value="ARM-like"/>
</dbReference>
<keyword evidence="5" id="KW-1185">Reference proteome</keyword>
<dbReference type="EMBL" id="CAJFDH010000003">
    <property type="protein sequence ID" value="CAD5213987.1"/>
    <property type="molecule type" value="Genomic_DNA"/>
</dbReference>
<comment type="caution">
    <text evidence="4">The sequence shown here is derived from an EMBL/GenBank/DDBJ whole genome shotgun (WGS) entry which is preliminary data.</text>
</comment>
<dbReference type="OrthoDB" id="5783533at2759"/>
<proteinExistence type="predicted"/>
<evidence type="ECO:0000313" key="5">
    <source>
        <dbReference type="Proteomes" id="UP000614601"/>
    </source>
</evidence>
<dbReference type="GO" id="GO:0031462">
    <property type="term" value="C:Cul2-RING ubiquitin ligase complex"/>
    <property type="evidence" value="ECO:0007669"/>
    <property type="project" value="TreeGrafter"/>
</dbReference>
<dbReference type="SUPFAM" id="SSF48371">
    <property type="entry name" value="ARM repeat"/>
    <property type="match status" value="1"/>
</dbReference>
<dbReference type="EMBL" id="CAJFCW020000003">
    <property type="protein sequence ID" value="CAG9101873.1"/>
    <property type="molecule type" value="Genomic_DNA"/>
</dbReference>
<gene>
    <name evidence="4" type="ORF">BOKJ2_LOCUS5367</name>
</gene>
<dbReference type="InterPro" id="IPR016024">
    <property type="entry name" value="ARM-type_fold"/>
</dbReference>
<dbReference type="Gene3D" id="3.80.10.10">
    <property type="entry name" value="Ribonuclease Inhibitor"/>
    <property type="match status" value="1"/>
</dbReference>
<dbReference type="PANTHER" id="PTHR12904">
    <property type="match status" value="1"/>
</dbReference>
<feature type="domain" description="Protein zer-1 homolog-like C-terminal" evidence="2">
    <location>
        <begin position="452"/>
        <end position="802"/>
    </location>
</feature>
<evidence type="ECO:0000313" key="4">
    <source>
        <dbReference type="EMBL" id="CAD5213987.1"/>
    </source>
</evidence>
<dbReference type="SUPFAM" id="SSF52047">
    <property type="entry name" value="RNI-like"/>
    <property type="match status" value="1"/>
</dbReference>
<accession>A0A811KER5</accession>
<evidence type="ECO:0008006" key="6">
    <source>
        <dbReference type="Google" id="ProtNLM"/>
    </source>
</evidence>
<dbReference type="InterPro" id="IPR056845">
    <property type="entry name" value="LRR_Zer-1"/>
</dbReference>
<dbReference type="Pfam" id="PF22964">
    <property type="entry name" value="ZER1-like_2nd"/>
    <property type="match status" value="1"/>
</dbReference>
<evidence type="ECO:0000259" key="2">
    <source>
        <dbReference type="Pfam" id="PF22964"/>
    </source>
</evidence>
<protein>
    <recommendedName>
        <fullName evidence="6">Zyg eleven-related protein 1</fullName>
    </recommendedName>
</protein>
<feature type="domain" description="Zer-1-like leucine-rich repeats region" evidence="3">
    <location>
        <begin position="247"/>
        <end position="383"/>
    </location>
</feature>
<sequence length="816" mass="93377">MELPAGERMVIEAKPDNEFLAKLAADVIIKNSAQILFNPKQQIDGNHGYLRQNDVETILRQTENYSRVPNPKFFEYLADGERYPTSILPIKGNAISDKVFFDILVGQKNTLLDVDLEGNSSLGTKQLLDFLEASKDNLPQLESLIVSDQLLFDVYEHMPSSHRAAPLAFGDSVPFADDEADSCELNHPQCRFEIQLAKSFVASIYSGCNLETTKHFTRYFPTVRKLKMLKKNVFHQLYENRPMFFDRILKPLKELESLELYRWDKMGKLTFLMPFTETLTSLVLYDCPDVHNSIMELCELKNLQKLDIAFAVITNGMFNNPVRTLHRLCAALPKLKYLDIANSNLTSAATSDDRPHRLNYVQTDIYGLDGLDHQLDFLSVFRCENITANAIFPAKVVCSDLDEEHLLIAMDTYMDRTELLHLVLNELYQFYRINQQVACEYARGLDLIIRALQKHRNHRAVQIAGTAAVFYIIRNVQLSAAVKRRVVEVMLDAMETFPDETVIVRNCCLAACQLEVPGDVAFAYRRMVKILVHILNNHYADITTPRVVVYLLNSMACHVEGDHKVEVGNFGAIEAVVDHIRRKTKRRICDEVLEVSWSFLWNVTDETPLNCEMFLKSGGMDLFRRCYSEFSTKKELVRNMMGLVGNIAEVEALRFYLMHDELIRIFMSLLDQMSDGIETSYNSSGVLAQLLSDGVQKWTCNVSRDEVTKKIVKATSQWPMDSRRYINYRSFKPIIRLIPMFDSHGSQIWALWALANLTTTDGEKYCQFIVKEDGLQVLQSLANDKRSNDRILELVNQIMNNLNMNLGLPATALLEL</sequence>
<dbReference type="Pfam" id="PF25013">
    <property type="entry name" value="LRR_Zer-1"/>
    <property type="match status" value="1"/>
</dbReference>
<dbReference type="AlphaFoldDB" id="A0A811KER5"/>
<dbReference type="Gene3D" id="1.25.10.10">
    <property type="entry name" value="Leucine-rich Repeat Variant"/>
    <property type="match status" value="1"/>
</dbReference>
<dbReference type="Proteomes" id="UP000783686">
    <property type="component" value="Unassembled WGS sequence"/>
</dbReference>
<name>A0A811KER5_9BILA</name>
<evidence type="ECO:0000259" key="3">
    <source>
        <dbReference type="Pfam" id="PF25013"/>
    </source>
</evidence>
<reference evidence="4" key="1">
    <citation type="submission" date="2020-09" db="EMBL/GenBank/DDBJ databases">
        <authorList>
            <person name="Kikuchi T."/>
        </authorList>
    </citation>
    <scope>NUCLEOTIDE SEQUENCE</scope>
    <source>
        <strain evidence="4">SH1</strain>
    </source>
</reference>
<dbReference type="Proteomes" id="UP000614601">
    <property type="component" value="Unassembled WGS sequence"/>
</dbReference>
<dbReference type="InterPro" id="IPR055142">
    <property type="entry name" value="ZER1-like_C"/>
</dbReference>
<dbReference type="InterPro" id="IPR051341">
    <property type="entry name" value="Zyg-11_UBL_adapter"/>
</dbReference>
<keyword evidence="1" id="KW-0833">Ubl conjugation pathway</keyword>
<dbReference type="InterPro" id="IPR032675">
    <property type="entry name" value="LRR_dom_sf"/>
</dbReference>
<dbReference type="PANTHER" id="PTHR12904:SF23">
    <property type="entry name" value="PROTEIN ZER-1 HOMOLOG"/>
    <property type="match status" value="1"/>
</dbReference>